<dbReference type="Proteomes" id="UP000503469">
    <property type="component" value="Segment"/>
</dbReference>
<evidence type="ECO:0000313" key="2">
    <source>
        <dbReference type="Proteomes" id="UP000503469"/>
    </source>
</evidence>
<evidence type="ECO:0000313" key="1">
    <source>
        <dbReference type="EMBL" id="QJD55268.1"/>
    </source>
</evidence>
<proteinExistence type="predicted"/>
<gene>
    <name evidence="1" type="ORF">Psm1vBMR15_gp54c</name>
</gene>
<protein>
    <submittedName>
        <fullName evidence="1">Uncharacterized protein</fullName>
    </submittedName>
</protein>
<name>A0A6M3TE19_9CAUD</name>
<dbReference type="EMBL" id="MT104475">
    <property type="protein sequence ID" value="QJD55268.1"/>
    <property type="molecule type" value="Genomic_DNA"/>
</dbReference>
<organism evidence="1 2">
    <name type="scientific">Pseudomonas phage MR15</name>
    <dbReference type="NCBI Taxonomy" id="2711179"/>
    <lineage>
        <taxon>Viruses</taxon>
        <taxon>Duplodnaviria</taxon>
        <taxon>Heunggongvirae</taxon>
        <taxon>Uroviricota</taxon>
        <taxon>Caudoviricetes</taxon>
        <taxon>Readingvirus</taxon>
        <taxon>Readingvirus MR15</taxon>
    </lineage>
</organism>
<sequence length="37" mass="4014">MHWIGLAKLIGVEALPGLNQGPRNSIPVLGELHRKPT</sequence>
<keyword evidence="2" id="KW-1185">Reference proteome</keyword>
<reference evidence="1 2" key="1">
    <citation type="journal article" date="2020" name="Microb. Biotechnol.">
        <title>Phage biocontrol to combat Pseudomonas syringae pathogens causing disease in cherry.</title>
        <authorList>
            <person name="Rabiey M."/>
            <person name="Roy S.R."/>
            <person name="Holtappels D."/>
            <person name="Franceschetti L."/>
            <person name="Quilty B.J."/>
            <person name="Creeth R."/>
            <person name="Sundin G.W."/>
            <person name="Wagemans J."/>
            <person name="Lavigne R."/>
            <person name="Jackson R.W."/>
        </authorList>
    </citation>
    <scope>NUCLEOTIDE SEQUENCE [LARGE SCALE GENOMIC DNA]</scope>
</reference>
<accession>A0A6M3TE19</accession>